<evidence type="ECO:0000313" key="1">
    <source>
        <dbReference type="EMBL" id="KAH7651887.1"/>
    </source>
</evidence>
<keyword evidence="1" id="KW-0328">Glycosyltransferase</keyword>
<organism evidence="1 2">
    <name type="scientific">Dioscorea alata</name>
    <name type="common">Purple yam</name>
    <dbReference type="NCBI Taxonomy" id="55571"/>
    <lineage>
        <taxon>Eukaryota</taxon>
        <taxon>Viridiplantae</taxon>
        <taxon>Streptophyta</taxon>
        <taxon>Embryophyta</taxon>
        <taxon>Tracheophyta</taxon>
        <taxon>Spermatophyta</taxon>
        <taxon>Magnoliopsida</taxon>
        <taxon>Liliopsida</taxon>
        <taxon>Dioscoreales</taxon>
        <taxon>Dioscoreaceae</taxon>
        <taxon>Dioscorea</taxon>
    </lineage>
</organism>
<evidence type="ECO:0000313" key="2">
    <source>
        <dbReference type="Proteomes" id="UP000827976"/>
    </source>
</evidence>
<gene>
    <name evidence="1" type="ORF">IHE45_20G086000</name>
</gene>
<accession>A0ACB7TVC2</accession>
<sequence length="492" mass="54194">MATNGNPNLRPLRVFFIPYFATGHMIPMVDIARLFATRGVDSTILVTPANATLISPTIDAASAAGLPIRTLLYPFPSSAVNLPPGAENLASVPLSDAPKIDAASLLTVNDHDRLLRLHRPDAVVSDTHFFWTTSIARDLHIPRISFHAIGLFPVCVMSSLFRHLPHLTVSDDLHPFLVPDLPHPIHMLRSELPDFLRSNNTPIAEAMSALSDAESGSLGVVVNSFAELESAYADYYYKHDKMTTWFVGPVAQVTGNVSRGAAENPRAISNRERCMEWLEKQRERSVVYACFGSWCHFSSEQLREMALGLEMAGHPFLWVVREGDGEEEWMPEGFEERVKEKGLVVIGWAPQVEVLRHRAVGGFVTHCGWNSVLEGVSSGLPMVTWPLSTEQFINEKLVVEVVGTAVRAWEGRRSTEEGEKEVVKSGDLAVAVEKVMGAGKEAEKRREKAREVGEMAKKAVDVGGSSYEGLSRLIQDIRDFDGGINGCDRVSI</sequence>
<name>A0ACB7TVC2_DIOAL</name>
<dbReference type="EC" id="2.4.1.128" evidence="1"/>
<dbReference type="EMBL" id="CM037030">
    <property type="protein sequence ID" value="KAH7651887.1"/>
    <property type="molecule type" value="Genomic_DNA"/>
</dbReference>
<keyword evidence="1" id="KW-0808">Transferase</keyword>
<comment type="caution">
    <text evidence="1">The sequence shown here is derived from an EMBL/GenBank/DDBJ whole genome shotgun (WGS) entry which is preliminary data.</text>
</comment>
<reference evidence="2" key="1">
    <citation type="journal article" date="2022" name="Nat. Commun.">
        <title>Chromosome evolution and the genetic basis of agronomically important traits in greater yam.</title>
        <authorList>
            <person name="Bredeson J.V."/>
            <person name="Lyons J.B."/>
            <person name="Oniyinde I.O."/>
            <person name="Okereke N.R."/>
            <person name="Kolade O."/>
            <person name="Nnabue I."/>
            <person name="Nwadili C.O."/>
            <person name="Hribova E."/>
            <person name="Parker M."/>
            <person name="Nwogha J."/>
            <person name="Shu S."/>
            <person name="Carlson J."/>
            <person name="Kariba R."/>
            <person name="Muthemba S."/>
            <person name="Knop K."/>
            <person name="Barton G.J."/>
            <person name="Sherwood A.V."/>
            <person name="Lopez-Montes A."/>
            <person name="Asiedu R."/>
            <person name="Jamnadass R."/>
            <person name="Muchugi A."/>
            <person name="Goodstein D."/>
            <person name="Egesi C.N."/>
            <person name="Featherston J."/>
            <person name="Asfaw A."/>
            <person name="Simpson G.G."/>
            <person name="Dolezel J."/>
            <person name="Hendre P.S."/>
            <person name="Van Deynze A."/>
            <person name="Kumar P.L."/>
            <person name="Obidiegwu J.E."/>
            <person name="Bhattacharjee R."/>
            <person name="Rokhsar D.S."/>
        </authorList>
    </citation>
    <scope>NUCLEOTIDE SEQUENCE [LARGE SCALE GENOMIC DNA]</scope>
    <source>
        <strain evidence="2">cv. TDa95/00328</strain>
    </source>
</reference>
<proteinExistence type="predicted"/>
<protein>
    <submittedName>
        <fullName evidence="1">UDP-glucuronosyl/UDP-glucosyltransferase protein</fullName>
        <ecNumber evidence="1">2.4.1.128</ecNumber>
    </submittedName>
</protein>
<keyword evidence="2" id="KW-1185">Reference proteome</keyword>
<dbReference type="Proteomes" id="UP000827976">
    <property type="component" value="Chromosome 20"/>
</dbReference>